<dbReference type="Proteomes" id="UP000590749">
    <property type="component" value="Unassembled WGS sequence"/>
</dbReference>
<reference evidence="1 2" key="1">
    <citation type="submission" date="2020-08" db="EMBL/GenBank/DDBJ databases">
        <title>Genomic Encyclopedia of Type Strains, Phase III (KMG-III): the genomes of soil and plant-associated and newly described type strains.</title>
        <authorList>
            <person name="Whitman W."/>
        </authorList>
    </citation>
    <scope>NUCLEOTIDE SEQUENCE [LARGE SCALE GENOMIC DNA]</scope>
    <source>
        <strain evidence="1 2">CECT 3287</strain>
    </source>
</reference>
<dbReference type="Gene3D" id="3.40.50.300">
    <property type="entry name" value="P-loop containing nucleotide triphosphate hydrolases"/>
    <property type="match status" value="1"/>
</dbReference>
<dbReference type="PANTHER" id="PTHR37816:SF1">
    <property type="entry name" value="TOXIN"/>
    <property type="match status" value="1"/>
</dbReference>
<accession>A0A7W5AR62</accession>
<dbReference type="InterPro" id="IPR027417">
    <property type="entry name" value="P-loop_NTPase"/>
</dbReference>
<keyword evidence="1" id="KW-0418">Kinase</keyword>
<gene>
    <name evidence="1" type="ORF">FHR83_008061</name>
</gene>
<comment type="caution">
    <text evidence="1">The sequence shown here is derived from an EMBL/GenBank/DDBJ whole genome shotgun (WGS) entry which is preliminary data.</text>
</comment>
<protein>
    <submittedName>
        <fullName evidence="1">Adenylate kinase family enzyme</fullName>
    </submittedName>
</protein>
<sequence>MRSADGTGGATVRRLLVVGGPGSGKTTLARSLAAALGLPHHDLDRVAYSPPAGGPDAPFGKWARVPDDQRRERAACLAATDGWVADGLYAGWTAPLRDAADVILWLDLPARITAWRVLKRAIEHRRHGGRDWDLRSVRRVTQGALSYRRRPEGTADKLRERDGANSSRTLAAFLQPVNDRVLRCHNSGAVRRAVRKITLRQP</sequence>
<name>A0A7W5AR62_9ACTN</name>
<dbReference type="InterPro" id="IPR052922">
    <property type="entry name" value="Cytidylate_Kinase-2"/>
</dbReference>
<dbReference type="AlphaFoldDB" id="A0A7W5AR62"/>
<keyword evidence="2" id="KW-1185">Reference proteome</keyword>
<evidence type="ECO:0000313" key="1">
    <source>
        <dbReference type="EMBL" id="MBB3100339.1"/>
    </source>
</evidence>
<keyword evidence="1" id="KW-0808">Transferase</keyword>
<dbReference type="GO" id="GO:0016301">
    <property type="term" value="F:kinase activity"/>
    <property type="evidence" value="ECO:0007669"/>
    <property type="project" value="UniProtKB-KW"/>
</dbReference>
<evidence type="ECO:0000313" key="2">
    <source>
        <dbReference type="Proteomes" id="UP000590749"/>
    </source>
</evidence>
<dbReference type="SUPFAM" id="SSF52540">
    <property type="entry name" value="P-loop containing nucleoside triphosphate hydrolases"/>
    <property type="match status" value="1"/>
</dbReference>
<dbReference type="PANTHER" id="PTHR37816">
    <property type="entry name" value="YALI0E33011P"/>
    <property type="match status" value="1"/>
</dbReference>
<dbReference type="RefSeq" id="WP_183226385.1">
    <property type="nucleotide sequence ID" value="NZ_BMPW01000025.1"/>
</dbReference>
<dbReference type="EMBL" id="JACHXF010000024">
    <property type="protein sequence ID" value="MBB3100339.1"/>
    <property type="molecule type" value="Genomic_DNA"/>
</dbReference>
<organism evidence="1 2">
    <name type="scientific">Actinoplanes campanulatus</name>
    <dbReference type="NCBI Taxonomy" id="113559"/>
    <lineage>
        <taxon>Bacteria</taxon>
        <taxon>Bacillati</taxon>
        <taxon>Actinomycetota</taxon>
        <taxon>Actinomycetes</taxon>
        <taxon>Micromonosporales</taxon>
        <taxon>Micromonosporaceae</taxon>
        <taxon>Actinoplanes</taxon>
    </lineage>
</organism>
<proteinExistence type="predicted"/>